<keyword evidence="3" id="KW-0285">Flavoprotein</keyword>
<dbReference type="SUPFAM" id="SSF54373">
    <property type="entry name" value="FAD-linked reductases, C-terminal domain"/>
    <property type="match status" value="1"/>
</dbReference>
<dbReference type="RefSeq" id="WP_126050421.1">
    <property type="nucleotide sequence ID" value="NZ_QYTV02000004.1"/>
</dbReference>
<sequence>MKVIVVGSGIVGASAAYHLAKKGAEVVVMDQGHEGQATPAGAGIVCPWISREKEDHPDRYAVAKAGACYYPKLIAMLEQDGVTDTGYSLVGALAISDNDEVLSEIEEKVKSRKAETPEVGEVRRVTAEEAQAYFPPLKEGIAAVYVSGAARVDGASLRDSLKRGAEKHGAQFYSEEASLQVAEGRVLGIRTSDKVIAADSVVVAGGAWASRLFEPLGIDIAIEPERGQIAHLVLSGEDTANWPIIHPMEGHYLVPFEGSRVVAGATREAGTGFDYRMTAGGVKEVLDEALAVAPGLKDSTLKEVRVGFRPVCPDNLPSIGAIQSVEGLFVANGLGSLGLTMGPYAGAVAARLALGEEVGLDLSPYDPLRHAGEKVEN</sequence>
<dbReference type="AlphaFoldDB" id="A0A429XZ92"/>
<protein>
    <submittedName>
        <fullName evidence="6">FAD-binding oxidoreductase</fullName>
    </submittedName>
</protein>
<accession>A0A429XZ92</accession>
<reference evidence="6" key="1">
    <citation type="submission" date="2018-12" db="EMBL/GenBank/DDBJ databases">
        <authorList>
            <person name="Sun L."/>
            <person name="Chen Z."/>
        </authorList>
    </citation>
    <scope>NUCLEOTIDE SEQUENCE [LARGE SCALE GENOMIC DNA]</scope>
    <source>
        <strain evidence="6">3-2-2</strain>
    </source>
</reference>
<evidence type="ECO:0000313" key="7">
    <source>
        <dbReference type="Proteomes" id="UP000287156"/>
    </source>
</evidence>
<dbReference type="Proteomes" id="UP000287156">
    <property type="component" value="Unassembled WGS sequence"/>
</dbReference>
<evidence type="ECO:0000313" key="6">
    <source>
        <dbReference type="EMBL" id="RST74096.1"/>
    </source>
</evidence>
<dbReference type="Gene3D" id="3.50.50.60">
    <property type="entry name" value="FAD/NAD(P)-binding domain"/>
    <property type="match status" value="1"/>
</dbReference>
<dbReference type="EMBL" id="QYTV02000004">
    <property type="protein sequence ID" value="RST74096.1"/>
    <property type="molecule type" value="Genomic_DNA"/>
</dbReference>
<name>A0A429XZ92_9BACI</name>
<dbReference type="PANTHER" id="PTHR13847">
    <property type="entry name" value="SARCOSINE DEHYDROGENASE-RELATED"/>
    <property type="match status" value="1"/>
</dbReference>
<evidence type="ECO:0000256" key="2">
    <source>
        <dbReference type="ARBA" id="ARBA00009410"/>
    </source>
</evidence>
<dbReference type="OrthoDB" id="9805337at2"/>
<evidence type="ECO:0000259" key="5">
    <source>
        <dbReference type="Pfam" id="PF01266"/>
    </source>
</evidence>
<evidence type="ECO:0000256" key="3">
    <source>
        <dbReference type="ARBA" id="ARBA00022630"/>
    </source>
</evidence>
<proteinExistence type="inferred from homology"/>
<dbReference type="InterPro" id="IPR006076">
    <property type="entry name" value="FAD-dep_OxRdtase"/>
</dbReference>
<dbReference type="Gene3D" id="3.30.9.10">
    <property type="entry name" value="D-Amino Acid Oxidase, subunit A, domain 2"/>
    <property type="match status" value="1"/>
</dbReference>
<feature type="domain" description="FAD dependent oxidoreductase" evidence="5">
    <location>
        <begin position="2"/>
        <end position="352"/>
    </location>
</feature>
<keyword evidence="7" id="KW-1185">Reference proteome</keyword>
<dbReference type="GO" id="GO:0016491">
    <property type="term" value="F:oxidoreductase activity"/>
    <property type="evidence" value="ECO:0007669"/>
    <property type="project" value="UniProtKB-KW"/>
</dbReference>
<evidence type="ECO:0000256" key="1">
    <source>
        <dbReference type="ARBA" id="ARBA00001974"/>
    </source>
</evidence>
<dbReference type="SUPFAM" id="SSF51905">
    <property type="entry name" value="FAD/NAD(P)-binding domain"/>
    <property type="match status" value="1"/>
</dbReference>
<dbReference type="GO" id="GO:0005737">
    <property type="term" value="C:cytoplasm"/>
    <property type="evidence" value="ECO:0007669"/>
    <property type="project" value="TreeGrafter"/>
</dbReference>
<comment type="caution">
    <text evidence="6">The sequence shown here is derived from an EMBL/GenBank/DDBJ whole genome shotgun (WGS) entry which is preliminary data.</text>
</comment>
<keyword evidence="4" id="KW-0560">Oxidoreductase</keyword>
<dbReference type="PANTHER" id="PTHR13847:SF286">
    <property type="entry name" value="D-AMINO ACID DEHYDROGENASE"/>
    <property type="match status" value="1"/>
</dbReference>
<organism evidence="6 7">
    <name type="scientific">Siminovitchia acidinfaciens</name>
    <dbReference type="NCBI Taxonomy" id="2321395"/>
    <lineage>
        <taxon>Bacteria</taxon>
        <taxon>Bacillati</taxon>
        <taxon>Bacillota</taxon>
        <taxon>Bacilli</taxon>
        <taxon>Bacillales</taxon>
        <taxon>Bacillaceae</taxon>
        <taxon>Siminovitchia</taxon>
    </lineage>
</organism>
<comment type="similarity">
    <text evidence="2">Belongs to the DadA oxidoreductase family.</text>
</comment>
<dbReference type="Pfam" id="PF01266">
    <property type="entry name" value="DAO"/>
    <property type="match status" value="1"/>
</dbReference>
<evidence type="ECO:0000256" key="4">
    <source>
        <dbReference type="ARBA" id="ARBA00023002"/>
    </source>
</evidence>
<dbReference type="InterPro" id="IPR036188">
    <property type="entry name" value="FAD/NAD-bd_sf"/>
</dbReference>
<gene>
    <name evidence="6" type="ORF">D4T97_010450</name>
</gene>
<comment type="cofactor">
    <cofactor evidence="1">
        <name>FAD</name>
        <dbReference type="ChEBI" id="CHEBI:57692"/>
    </cofactor>
</comment>